<accession>A0A6J4S5K2</accession>
<evidence type="ECO:0000256" key="1">
    <source>
        <dbReference type="SAM" id="MobiDB-lite"/>
    </source>
</evidence>
<feature type="compositionally biased region" description="Low complexity" evidence="1">
    <location>
        <begin position="35"/>
        <end position="50"/>
    </location>
</feature>
<organism evidence="2">
    <name type="scientific">uncultured Solirubrobacteraceae bacterium</name>
    <dbReference type="NCBI Taxonomy" id="1162706"/>
    <lineage>
        <taxon>Bacteria</taxon>
        <taxon>Bacillati</taxon>
        <taxon>Actinomycetota</taxon>
        <taxon>Thermoleophilia</taxon>
        <taxon>Solirubrobacterales</taxon>
        <taxon>Solirubrobacteraceae</taxon>
        <taxon>environmental samples</taxon>
    </lineage>
</organism>
<feature type="compositionally biased region" description="Basic and acidic residues" evidence="1">
    <location>
        <begin position="60"/>
        <end position="77"/>
    </location>
</feature>
<feature type="compositionally biased region" description="Basic and acidic residues" evidence="1">
    <location>
        <begin position="110"/>
        <end position="128"/>
    </location>
</feature>
<protein>
    <submittedName>
        <fullName evidence="2">Uncharacterized protein</fullName>
    </submittedName>
</protein>
<feature type="region of interest" description="Disordered" evidence="1">
    <location>
        <begin position="1"/>
        <end position="128"/>
    </location>
</feature>
<dbReference type="EMBL" id="CADCVJ010000216">
    <property type="protein sequence ID" value="CAA9490155.1"/>
    <property type="molecule type" value="Genomic_DNA"/>
</dbReference>
<feature type="region of interest" description="Disordered" evidence="1">
    <location>
        <begin position="159"/>
        <end position="240"/>
    </location>
</feature>
<sequence length="240" mass="26571">GFPLGLHAQTTQQSRRGAARGRQPGDPLRARRRGPGAAHPGRAPDGLQGPRPRRQGGVDLRVRADARGAPRVRDGPPRRRPARPPGLLDHHRRRPRSHGGRQPRRPRRRGAVDRPRDRAAVRAVDEPAHRPAARVPLLLRAQGHVRALRQRIRRLPRRLRDDGRALRSGHAGPDPEDPPLPDHPGGVGLLARADRLAGRDDGRGGEDLRARPRASAHHRRSRRDRLHRGSGRAPQSARGL</sequence>
<reference evidence="2" key="1">
    <citation type="submission" date="2020-02" db="EMBL/GenBank/DDBJ databases">
        <authorList>
            <person name="Meier V. D."/>
        </authorList>
    </citation>
    <scope>NUCLEOTIDE SEQUENCE</scope>
    <source>
        <strain evidence="2">AVDCRST_MAG38</strain>
    </source>
</reference>
<feature type="compositionally biased region" description="Basic residues" evidence="1">
    <location>
        <begin position="211"/>
        <end position="230"/>
    </location>
</feature>
<feature type="non-terminal residue" evidence="2">
    <location>
        <position position="1"/>
    </location>
</feature>
<dbReference type="AlphaFoldDB" id="A0A6J4S5K2"/>
<name>A0A6J4S5K2_9ACTN</name>
<evidence type="ECO:0000313" key="2">
    <source>
        <dbReference type="EMBL" id="CAA9490155.1"/>
    </source>
</evidence>
<feature type="compositionally biased region" description="Basic residues" evidence="1">
    <location>
        <begin position="90"/>
        <end position="109"/>
    </location>
</feature>
<feature type="non-terminal residue" evidence="2">
    <location>
        <position position="240"/>
    </location>
</feature>
<feature type="compositionally biased region" description="Basic and acidic residues" evidence="1">
    <location>
        <begin position="192"/>
        <end position="210"/>
    </location>
</feature>
<gene>
    <name evidence="2" type="ORF">AVDCRST_MAG38-2577</name>
</gene>
<proteinExistence type="predicted"/>